<feature type="domain" description="Schlafen AlbA-2" evidence="2">
    <location>
        <begin position="584"/>
        <end position="675"/>
    </location>
</feature>
<evidence type="ECO:0000259" key="2">
    <source>
        <dbReference type="Pfam" id="PF04326"/>
    </source>
</evidence>
<feature type="compositionally biased region" description="Acidic residues" evidence="1">
    <location>
        <begin position="18"/>
        <end position="33"/>
    </location>
</feature>
<feature type="compositionally biased region" description="Polar residues" evidence="1">
    <location>
        <begin position="272"/>
        <end position="302"/>
    </location>
</feature>
<evidence type="ECO:0000256" key="1">
    <source>
        <dbReference type="SAM" id="MobiDB-lite"/>
    </source>
</evidence>
<dbReference type="Proteomes" id="UP000694888">
    <property type="component" value="Unplaced"/>
</dbReference>
<dbReference type="Gene3D" id="3.30.950.30">
    <property type="entry name" value="Schlafen, AAA domain"/>
    <property type="match status" value="1"/>
</dbReference>
<proteinExistence type="predicted"/>
<dbReference type="RefSeq" id="XP_005112193.1">
    <property type="nucleotide sequence ID" value="XM_005112136.3"/>
</dbReference>
<feature type="compositionally biased region" description="Basic and acidic residues" evidence="1">
    <location>
        <begin position="393"/>
        <end position="456"/>
    </location>
</feature>
<feature type="compositionally biased region" description="Basic and acidic residues" evidence="1">
    <location>
        <begin position="464"/>
        <end position="480"/>
    </location>
</feature>
<dbReference type="InterPro" id="IPR029684">
    <property type="entry name" value="Schlafen"/>
</dbReference>
<gene>
    <name evidence="4" type="primary">LOC101863635</name>
</gene>
<dbReference type="PANTHER" id="PTHR12155:SF41">
    <property type="entry name" value="SCHLAFEN ALBA-2 DOMAIN-CONTAINING PROTEIN"/>
    <property type="match status" value="1"/>
</dbReference>
<feature type="compositionally biased region" description="Basic and acidic residues" evidence="1">
    <location>
        <begin position="248"/>
        <end position="270"/>
    </location>
</feature>
<reference evidence="4" key="1">
    <citation type="submission" date="2025-08" db="UniProtKB">
        <authorList>
            <consortium name="RefSeq"/>
        </authorList>
    </citation>
    <scope>IDENTIFICATION</scope>
</reference>
<protein>
    <submittedName>
        <fullName evidence="4">Midnolin homolog isoform X1</fullName>
    </submittedName>
</protein>
<dbReference type="GeneID" id="101863635"/>
<evidence type="ECO:0000313" key="3">
    <source>
        <dbReference type="Proteomes" id="UP000694888"/>
    </source>
</evidence>
<dbReference type="Pfam" id="PF04326">
    <property type="entry name" value="SLFN_AlbA_2"/>
    <property type="match status" value="1"/>
</dbReference>
<evidence type="ECO:0000313" key="4">
    <source>
        <dbReference type="RefSeq" id="XP_005112193.1"/>
    </source>
</evidence>
<feature type="compositionally biased region" description="Polar residues" evidence="1">
    <location>
        <begin position="481"/>
        <end position="506"/>
    </location>
</feature>
<sequence length="694" mass="76088">MASSRRLMADNSCSLERSEEEEEKEEKEEEEETGVFVGPLRRDRSPDQLAVLIFRLLNCVGVRSTDICKISVNTRLGYAKVGLHALTCQEYALRVLGEPQNVMSIFDLRDISLRPHRLTVQRLRVNGGKDEMFTPQTSACIQASQPCQGHCQSNCQGHCQSHCQGHSQGHYQSHYQGHCQSHCQGHCQSNCQGYSHNHCQGHSQGRSLSMPQTRHVSTGQREATSPPRSRATEGVKEAPLSPVPAHSPRRETPSPRGESKASSNDRKEPEVQGSNPGQRDTVTGSSSLPPEAPSDSSSTQSLPREFTRLEEEDDSLSADPDCCNRSRCCDAPPETTASCDTRGKGICDVTARLNTSQSRRQEGGESPEPVSDNPGRQAETSGEDNAPGGGPSDQHDLSSGHSDQHHLSSGHSDQHHLSSGHSDQHHLSSGHSDKHDLSSGHSDQHDLSSGHSDPHHLPSGQCEQEGRETATTSRHVDTDQQKSPTVNSHSLPSQDRPPTTSGTQVTAGRDASEPAALKLDAKTSTSTLSPGYSFCLERSFYHRGERVLVPGCVERQSEGGPPFVEYYGSSNCYIVHQRRYRERTACSVCAMLNTEGGAIYFGVHPDGRVKGAVVSQRIEDQLRCDIDTMVMMIKPMISPSAYSVNFVKVMGDNGQLVPDLRVLEIVIKKQENQYRLNGNIYVIKEGRVRISRQS</sequence>
<organism evidence="3 4">
    <name type="scientific">Aplysia californica</name>
    <name type="common">California sea hare</name>
    <dbReference type="NCBI Taxonomy" id="6500"/>
    <lineage>
        <taxon>Eukaryota</taxon>
        <taxon>Metazoa</taxon>
        <taxon>Spiralia</taxon>
        <taxon>Lophotrochozoa</taxon>
        <taxon>Mollusca</taxon>
        <taxon>Gastropoda</taxon>
        <taxon>Heterobranchia</taxon>
        <taxon>Euthyneura</taxon>
        <taxon>Tectipleura</taxon>
        <taxon>Aplysiida</taxon>
        <taxon>Aplysioidea</taxon>
        <taxon>Aplysiidae</taxon>
        <taxon>Aplysia</taxon>
    </lineage>
</organism>
<dbReference type="PANTHER" id="PTHR12155">
    <property type="entry name" value="SCHLAFEN"/>
    <property type="match status" value="1"/>
</dbReference>
<feature type="region of interest" description="Disordered" evidence="1">
    <location>
        <begin position="198"/>
        <end position="511"/>
    </location>
</feature>
<name>A0ABM0K9L3_APLCA</name>
<keyword evidence="3" id="KW-1185">Reference proteome</keyword>
<feature type="region of interest" description="Disordered" evidence="1">
    <location>
        <begin position="1"/>
        <end position="35"/>
    </location>
</feature>
<dbReference type="InterPro" id="IPR038461">
    <property type="entry name" value="Schlafen_AlbA_2_dom_sf"/>
</dbReference>
<accession>A0ABM0K9L3</accession>
<feature type="compositionally biased region" description="Polar residues" evidence="1">
    <location>
        <begin position="198"/>
        <end position="227"/>
    </location>
</feature>
<dbReference type="InterPro" id="IPR007421">
    <property type="entry name" value="Schlafen_AlbA_2_dom"/>
</dbReference>